<proteinExistence type="predicted"/>
<dbReference type="PANTHER" id="PTHR42923">
    <property type="entry name" value="PROTOPORPHYRINOGEN OXIDASE"/>
    <property type="match status" value="1"/>
</dbReference>
<name>A0A0P9F5F7_9CHLR</name>
<evidence type="ECO:0008006" key="3">
    <source>
        <dbReference type="Google" id="ProtNLM"/>
    </source>
</evidence>
<feature type="non-terminal residue" evidence="1">
    <location>
        <position position="68"/>
    </location>
</feature>
<keyword evidence="2" id="KW-1185">Reference proteome</keyword>
<dbReference type="InterPro" id="IPR036188">
    <property type="entry name" value="FAD/NAD-bd_sf"/>
</dbReference>
<dbReference type="GO" id="GO:0016491">
    <property type="term" value="F:oxidoreductase activity"/>
    <property type="evidence" value="ECO:0007669"/>
    <property type="project" value="TreeGrafter"/>
</dbReference>
<reference evidence="1 2" key="1">
    <citation type="submission" date="2015-09" db="EMBL/GenBank/DDBJ databases">
        <title>Draft genome sequence of Kouleothrix aurantiaca JCM 19913.</title>
        <authorList>
            <person name="Hemp J."/>
        </authorList>
    </citation>
    <scope>NUCLEOTIDE SEQUENCE [LARGE SCALE GENOMIC DNA]</scope>
    <source>
        <strain evidence="1 2">COM-B</strain>
    </source>
</reference>
<dbReference type="Proteomes" id="UP000050509">
    <property type="component" value="Unassembled WGS sequence"/>
</dbReference>
<dbReference type="InterPro" id="IPR050464">
    <property type="entry name" value="Zeta_carotene_desat/Oxidored"/>
</dbReference>
<organism evidence="1 2">
    <name type="scientific">Kouleothrix aurantiaca</name>
    <dbReference type="NCBI Taxonomy" id="186479"/>
    <lineage>
        <taxon>Bacteria</taxon>
        <taxon>Bacillati</taxon>
        <taxon>Chloroflexota</taxon>
        <taxon>Chloroflexia</taxon>
        <taxon>Chloroflexales</taxon>
        <taxon>Roseiflexineae</taxon>
        <taxon>Roseiflexaceae</taxon>
        <taxon>Kouleothrix</taxon>
    </lineage>
</organism>
<accession>A0A0P9F5F7</accession>
<dbReference type="PRINTS" id="PR00419">
    <property type="entry name" value="ADXRDTASE"/>
</dbReference>
<protein>
    <recommendedName>
        <fullName evidence="3">FAD-dependent oxidoreductase</fullName>
    </recommendedName>
</protein>
<sequence length="68" mass="7158">MKIAIVGAGIAGLTAAYDLAKSGYSVAVFEAGAQAGGLASGFRDARWDWPLGRFYHHIFTTDAAIIEL</sequence>
<dbReference type="Pfam" id="PF13450">
    <property type="entry name" value="NAD_binding_8"/>
    <property type="match status" value="1"/>
</dbReference>
<dbReference type="AlphaFoldDB" id="A0A0P9F5F7"/>
<dbReference type="EMBL" id="LJCR01000795">
    <property type="protein sequence ID" value="KPV51735.1"/>
    <property type="molecule type" value="Genomic_DNA"/>
</dbReference>
<comment type="caution">
    <text evidence="1">The sequence shown here is derived from an EMBL/GenBank/DDBJ whole genome shotgun (WGS) entry which is preliminary data.</text>
</comment>
<evidence type="ECO:0000313" key="1">
    <source>
        <dbReference type="EMBL" id="KPV51735.1"/>
    </source>
</evidence>
<gene>
    <name evidence="1" type="ORF">SE17_19510</name>
</gene>
<dbReference type="PANTHER" id="PTHR42923:SF46">
    <property type="entry name" value="AMINE OXIDASE"/>
    <property type="match status" value="1"/>
</dbReference>
<dbReference type="Gene3D" id="3.50.50.60">
    <property type="entry name" value="FAD/NAD(P)-binding domain"/>
    <property type="match status" value="1"/>
</dbReference>
<dbReference type="SUPFAM" id="SSF51905">
    <property type="entry name" value="FAD/NAD(P)-binding domain"/>
    <property type="match status" value="1"/>
</dbReference>
<evidence type="ECO:0000313" key="2">
    <source>
        <dbReference type="Proteomes" id="UP000050509"/>
    </source>
</evidence>